<feature type="compositionally biased region" description="Polar residues" evidence="11">
    <location>
        <begin position="16"/>
        <end position="28"/>
    </location>
</feature>
<dbReference type="HOGENOM" id="CLU_000288_63_5_1"/>
<evidence type="ECO:0000256" key="2">
    <source>
        <dbReference type="ARBA" id="ARBA00012513"/>
    </source>
</evidence>
<evidence type="ECO:0000313" key="14">
    <source>
        <dbReference type="EMBL" id="EAR87236.2"/>
    </source>
</evidence>
<dbReference type="InParanoid" id="Q22P73"/>
<dbReference type="InterPro" id="IPR045270">
    <property type="entry name" value="STKc_AGC"/>
</dbReference>
<evidence type="ECO:0000259" key="12">
    <source>
        <dbReference type="PROSITE" id="PS50011"/>
    </source>
</evidence>
<keyword evidence="8" id="KW-0067">ATP-binding</keyword>
<evidence type="ECO:0000256" key="9">
    <source>
        <dbReference type="ARBA" id="ARBA00047899"/>
    </source>
</evidence>
<evidence type="ECO:0000256" key="8">
    <source>
        <dbReference type="ARBA" id="ARBA00022840"/>
    </source>
</evidence>
<name>Q22P73_TETTS</name>
<dbReference type="InterPro" id="IPR011009">
    <property type="entry name" value="Kinase-like_dom_sf"/>
</dbReference>
<keyword evidence="5" id="KW-0808">Transferase</keyword>
<dbReference type="GO" id="GO:0004691">
    <property type="term" value="F:cAMP-dependent protein kinase activity"/>
    <property type="evidence" value="ECO:0007669"/>
    <property type="project" value="TreeGrafter"/>
</dbReference>
<dbReference type="PANTHER" id="PTHR24353">
    <property type="entry name" value="CYCLIC NUCLEOTIDE-DEPENDENT PROTEIN KINASE"/>
    <property type="match status" value="1"/>
</dbReference>
<feature type="region of interest" description="Disordered" evidence="11">
    <location>
        <begin position="16"/>
        <end position="53"/>
    </location>
</feature>
<evidence type="ECO:0000259" key="13">
    <source>
        <dbReference type="PROSITE" id="PS51285"/>
    </source>
</evidence>
<dbReference type="Proteomes" id="UP000009168">
    <property type="component" value="Unassembled WGS sequence"/>
</dbReference>
<feature type="compositionally biased region" description="Polar residues" evidence="11">
    <location>
        <begin position="39"/>
        <end position="51"/>
    </location>
</feature>
<evidence type="ECO:0000256" key="6">
    <source>
        <dbReference type="ARBA" id="ARBA00022741"/>
    </source>
</evidence>
<dbReference type="SUPFAM" id="SSF56112">
    <property type="entry name" value="Protein kinase-like (PK-like)"/>
    <property type="match status" value="1"/>
</dbReference>
<dbReference type="InterPro" id="IPR000961">
    <property type="entry name" value="AGC-kinase_C"/>
</dbReference>
<dbReference type="SMART" id="SM00220">
    <property type="entry name" value="S_TKc"/>
    <property type="match status" value="1"/>
</dbReference>
<accession>Q22P73</accession>
<dbReference type="PANTHER" id="PTHR24353:SF37">
    <property type="entry name" value="CAMP-DEPENDENT PROTEIN KINASE CATALYTIC SUBUNIT PRKX"/>
    <property type="match status" value="1"/>
</dbReference>
<dbReference type="PROSITE" id="PS50011">
    <property type="entry name" value="PROTEIN_KINASE_DOM"/>
    <property type="match status" value="1"/>
</dbReference>
<dbReference type="GO" id="GO:0005524">
    <property type="term" value="F:ATP binding"/>
    <property type="evidence" value="ECO:0007669"/>
    <property type="project" value="UniProtKB-KW"/>
</dbReference>
<feature type="domain" description="Protein kinase" evidence="12">
    <location>
        <begin position="71"/>
        <end position="322"/>
    </location>
</feature>
<dbReference type="OrthoDB" id="63267at2759"/>
<dbReference type="PROSITE" id="PS51285">
    <property type="entry name" value="AGC_KINASE_CTER"/>
    <property type="match status" value="1"/>
</dbReference>
<dbReference type="STRING" id="312017.Q22P73"/>
<dbReference type="AlphaFoldDB" id="Q22P73"/>
<dbReference type="RefSeq" id="XP_001007481.2">
    <property type="nucleotide sequence ID" value="XM_001007481.2"/>
</dbReference>
<evidence type="ECO:0000256" key="10">
    <source>
        <dbReference type="ARBA" id="ARBA00048679"/>
    </source>
</evidence>
<dbReference type="FunFam" id="3.30.200.20:FF:000524">
    <property type="entry name" value="Non-specific serine/threonine protein kinase"/>
    <property type="match status" value="1"/>
</dbReference>
<dbReference type="PROSITE" id="PS00108">
    <property type="entry name" value="PROTEIN_KINASE_ST"/>
    <property type="match status" value="1"/>
</dbReference>
<comment type="catalytic activity">
    <reaction evidence="10">
        <text>L-seryl-[protein] + ATP = O-phospho-L-seryl-[protein] + ADP + H(+)</text>
        <dbReference type="Rhea" id="RHEA:17989"/>
        <dbReference type="Rhea" id="RHEA-COMP:9863"/>
        <dbReference type="Rhea" id="RHEA-COMP:11604"/>
        <dbReference type="ChEBI" id="CHEBI:15378"/>
        <dbReference type="ChEBI" id="CHEBI:29999"/>
        <dbReference type="ChEBI" id="CHEBI:30616"/>
        <dbReference type="ChEBI" id="CHEBI:83421"/>
        <dbReference type="ChEBI" id="CHEBI:456216"/>
        <dbReference type="EC" id="2.7.11.1"/>
    </reaction>
</comment>
<proteinExistence type="inferred from homology"/>
<dbReference type="KEGG" id="tet:TTHERM_00369640"/>
<reference evidence="15" key="1">
    <citation type="journal article" date="2006" name="PLoS Biol.">
        <title>Macronuclear genome sequence of the ciliate Tetrahymena thermophila, a model eukaryote.</title>
        <authorList>
            <person name="Eisen J.A."/>
            <person name="Coyne R.S."/>
            <person name="Wu M."/>
            <person name="Wu D."/>
            <person name="Thiagarajan M."/>
            <person name="Wortman J.R."/>
            <person name="Badger J.H."/>
            <person name="Ren Q."/>
            <person name="Amedeo P."/>
            <person name="Jones K.M."/>
            <person name="Tallon L.J."/>
            <person name="Delcher A.L."/>
            <person name="Salzberg S.L."/>
            <person name="Silva J.C."/>
            <person name="Haas B.J."/>
            <person name="Majoros W.H."/>
            <person name="Farzad M."/>
            <person name="Carlton J.M."/>
            <person name="Smith R.K. Jr."/>
            <person name="Garg J."/>
            <person name="Pearlman R.E."/>
            <person name="Karrer K.M."/>
            <person name="Sun L."/>
            <person name="Manning G."/>
            <person name="Elde N.C."/>
            <person name="Turkewitz A.P."/>
            <person name="Asai D.J."/>
            <person name="Wilkes D.E."/>
            <person name="Wang Y."/>
            <person name="Cai H."/>
            <person name="Collins K."/>
            <person name="Stewart B.A."/>
            <person name="Lee S.R."/>
            <person name="Wilamowska K."/>
            <person name="Weinberg Z."/>
            <person name="Ruzzo W.L."/>
            <person name="Wloga D."/>
            <person name="Gaertig J."/>
            <person name="Frankel J."/>
            <person name="Tsao C.-C."/>
            <person name="Gorovsky M.A."/>
            <person name="Keeling P.J."/>
            <person name="Waller R.F."/>
            <person name="Patron N.J."/>
            <person name="Cherry J.M."/>
            <person name="Stover N.A."/>
            <person name="Krieger C.J."/>
            <person name="del Toro C."/>
            <person name="Ryder H.F."/>
            <person name="Williamson S.C."/>
            <person name="Barbeau R.A."/>
            <person name="Hamilton E.P."/>
            <person name="Orias E."/>
        </authorList>
    </citation>
    <scope>NUCLEOTIDE SEQUENCE [LARGE SCALE GENOMIC DNA]</scope>
    <source>
        <strain evidence="15">SB210</strain>
    </source>
</reference>
<keyword evidence="3" id="KW-0723">Serine/threonine-protein kinase</keyword>
<dbReference type="Gene3D" id="1.10.510.10">
    <property type="entry name" value="Transferase(Phosphotransferase) domain 1"/>
    <property type="match status" value="1"/>
</dbReference>
<evidence type="ECO:0000256" key="4">
    <source>
        <dbReference type="ARBA" id="ARBA00022553"/>
    </source>
</evidence>
<evidence type="ECO:0000256" key="1">
    <source>
        <dbReference type="ARBA" id="ARBA00009903"/>
    </source>
</evidence>
<evidence type="ECO:0000256" key="3">
    <source>
        <dbReference type="ARBA" id="ARBA00022527"/>
    </source>
</evidence>
<protein>
    <recommendedName>
        <fullName evidence="2">non-specific serine/threonine protein kinase</fullName>
        <ecNumber evidence="2">2.7.11.1</ecNumber>
    </recommendedName>
</protein>
<dbReference type="GO" id="GO:0005952">
    <property type="term" value="C:cAMP-dependent protein kinase complex"/>
    <property type="evidence" value="ECO:0007669"/>
    <property type="project" value="TreeGrafter"/>
</dbReference>
<evidence type="ECO:0000256" key="11">
    <source>
        <dbReference type="SAM" id="MobiDB-lite"/>
    </source>
</evidence>
<comment type="similarity">
    <text evidence="1">Belongs to the protein kinase superfamily. AGC Ser/Thr protein kinase family.</text>
</comment>
<dbReference type="Gene3D" id="3.30.200.20">
    <property type="entry name" value="Phosphorylase Kinase, domain 1"/>
    <property type="match status" value="1"/>
</dbReference>
<keyword evidence="15" id="KW-1185">Reference proteome</keyword>
<organism evidence="14 15">
    <name type="scientific">Tetrahymena thermophila (strain SB210)</name>
    <dbReference type="NCBI Taxonomy" id="312017"/>
    <lineage>
        <taxon>Eukaryota</taxon>
        <taxon>Sar</taxon>
        <taxon>Alveolata</taxon>
        <taxon>Ciliophora</taxon>
        <taxon>Intramacronucleata</taxon>
        <taxon>Oligohymenophorea</taxon>
        <taxon>Hymenostomatida</taxon>
        <taxon>Tetrahymenina</taxon>
        <taxon>Tetrahymenidae</taxon>
        <taxon>Tetrahymena</taxon>
    </lineage>
</organism>
<dbReference type="Pfam" id="PF00069">
    <property type="entry name" value="Pkinase"/>
    <property type="match status" value="1"/>
</dbReference>
<evidence type="ECO:0000256" key="7">
    <source>
        <dbReference type="ARBA" id="ARBA00022777"/>
    </source>
</evidence>
<dbReference type="CDD" id="cd05123">
    <property type="entry name" value="STKc_AGC"/>
    <property type="match status" value="1"/>
</dbReference>
<keyword evidence="6" id="KW-0547">Nucleotide-binding</keyword>
<evidence type="ECO:0000256" key="5">
    <source>
        <dbReference type="ARBA" id="ARBA00022679"/>
    </source>
</evidence>
<gene>
    <name evidence="14" type="ORF">TTHERM_00369640</name>
</gene>
<dbReference type="FunFam" id="1.10.510.10:FF:000210">
    <property type="entry name" value="Non-specific serine/threonine protein kinase"/>
    <property type="match status" value="1"/>
</dbReference>
<feature type="domain" description="AGC-kinase C-terminal" evidence="13">
    <location>
        <begin position="323"/>
        <end position="387"/>
    </location>
</feature>
<sequence>MGNVCNCFGNSSNQSNMQEKTSFMQQRFQKMEEEDKLDNSQTKTNDQSTIQPLPKENKVKKNPYEVTLNDFITIKCLARGSFGKVLLVQNKDTKQYYAMKTLKKADIINRNQIENALNEKKILQFSDHPFVVKLKFCFQNEFNIYFIMEYMPGGELFHHIKKRQRFQEQTCVYYSAQVILALEYLHEKLNVIYRDLKPENILMDEDGNVKLSDFGLAKSTAFTKNYSFCGTPEYLAPEIIKQEGHSKPVDFWTLGCFIYEMLNGTPPFRHPQRTILYNQIIQNKVTYPSHFSPEAKDLISNLLQSDPEKRLNFSQLKLHPFFKKINWEQMLQKKYQAPIKIDLQNVGLSNHVDANNQIQDTPQVRKIDEAMQDKFIGITYRGDAKND</sequence>
<dbReference type="GeneID" id="7826768"/>
<dbReference type="EC" id="2.7.11.1" evidence="2"/>
<dbReference type="EMBL" id="GG662855">
    <property type="protein sequence ID" value="EAR87236.2"/>
    <property type="molecule type" value="Genomic_DNA"/>
</dbReference>
<evidence type="ECO:0000313" key="15">
    <source>
        <dbReference type="Proteomes" id="UP000009168"/>
    </source>
</evidence>
<comment type="catalytic activity">
    <reaction evidence="9">
        <text>L-threonyl-[protein] + ATP = O-phospho-L-threonyl-[protein] + ADP + H(+)</text>
        <dbReference type="Rhea" id="RHEA:46608"/>
        <dbReference type="Rhea" id="RHEA-COMP:11060"/>
        <dbReference type="Rhea" id="RHEA-COMP:11605"/>
        <dbReference type="ChEBI" id="CHEBI:15378"/>
        <dbReference type="ChEBI" id="CHEBI:30013"/>
        <dbReference type="ChEBI" id="CHEBI:30616"/>
        <dbReference type="ChEBI" id="CHEBI:61977"/>
        <dbReference type="ChEBI" id="CHEBI:456216"/>
        <dbReference type="EC" id="2.7.11.1"/>
    </reaction>
</comment>
<keyword evidence="7 14" id="KW-0418">Kinase</keyword>
<keyword evidence="4" id="KW-0597">Phosphoprotein</keyword>
<dbReference type="InterPro" id="IPR000719">
    <property type="entry name" value="Prot_kinase_dom"/>
</dbReference>
<dbReference type="InterPro" id="IPR008271">
    <property type="entry name" value="Ser/Thr_kinase_AS"/>
</dbReference>